<dbReference type="UniPathway" id="UPA00242"/>
<name>A0A0B7ADB9_9EUPU</name>
<dbReference type="InterPro" id="IPR047215">
    <property type="entry name" value="Galactose_mutarotase-like"/>
</dbReference>
<dbReference type="Pfam" id="PF01263">
    <property type="entry name" value="Aldose_epim"/>
    <property type="match status" value="1"/>
</dbReference>
<evidence type="ECO:0000256" key="14">
    <source>
        <dbReference type="PIRSR" id="PIRSR005096-1"/>
    </source>
</evidence>
<dbReference type="GO" id="GO:0006006">
    <property type="term" value="P:glucose metabolic process"/>
    <property type="evidence" value="ECO:0007669"/>
    <property type="project" value="TreeGrafter"/>
</dbReference>
<evidence type="ECO:0000256" key="12">
    <source>
        <dbReference type="ARBA" id="ARBA00045743"/>
    </source>
</evidence>
<comment type="catalytic activity">
    <reaction evidence="1 13">
        <text>alpha-D-glucose = beta-D-glucose</text>
        <dbReference type="Rhea" id="RHEA:10264"/>
        <dbReference type="ChEBI" id="CHEBI:15903"/>
        <dbReference type="ChEBI" id="CHEBI:17925"/>
        <dbReference type="EC" id="5.1.3.3"/>
    </reaction>
</comment>
<comment type="similarity">
    <text evidence="6 13">Belongs to the aldose epimerase family.</text>
</comment>
<dbReference type="PANTHER" id="PTHR10091">
    <property type="entry name" value="ALDOSE-1-EPIMERASE"/>
    <property type="match status" value="1"/>
</dbReference>
<gene>
    <name evidence="17" type="primary">ORF107892</name>
</gene>
<keyword evidence="9" id="KW-0597">Phosphoprotein</keyword>
<keyword evidence="10 13" id="KW-0413">Isomerase</keyword>
<feature type="binding site" evidence="16">
    <location>
        <begin position="180"/>
        <end position="182"/>
    </location>
    <ligand>
        <name>beta-D-galactose</name>
        <dbReference type="ChEBI" id="CHEBI:27667"/>
    </ligand>
</feature>
<proteinExistence type="inferred from homology"/>
<dbReference type="FunFam" id="2.70.98.10:FF:000003">
    <property type="entry name" value="Aldose 1-epimerase"/>
    <property type="match status" value="1"/>
</dbReference>
<evidence type="ECO:0000256" key="6">
    <source>
        <dbReference type="ARBA" id="ARBA00006206"/>
    </source>
</evidence>
<dbReference type="GO" id="GO:0033499">
    <property type="term" value="P:galactose catabolic process via UDP-galactose, Leloir pathway"/>
    <property type="evidence" value="ECO:0007669"/>
    <property type="project" value="TreeGrafter"/>
</dbReference>
<evidence type="ECO:0000256" key="11">
    <source>
        <dbReference type="ARBA" id="ARBA00023277"/>
    </source>
</evidence>
<dbReference type="PANTHER" id="PTHR10091:SF0">
    <property type="entry name" value="GALACTOSE MUTAROTASE"/>
    <property type="match status" value="1"/>
</dbReference>
<dbReference type="EC" id="5.1.3.3" evidence="13"/>
<dbReference type="GO" id="GO:0030246">
    <property type="term" value="F:carbohydrate binding"/>
    <property type="evidence" value="ECO:0007669"/>
    <property type="project" value="InterPro"/>
</dbReference>
<evidence type="ECO:0000256" key="2">
    <source>
        <dbReference type="ARBA" id="ARBA00001712"/>
    </source>
</evidence>
<evidence type="ECO:0000256" key="5">
    <source>
        <dbReference type="ARBA" id="ARBA00005028"/>
    </source>
</evidence>
<accession>A0A0B7ADB9</accession>
<keyword evidence="8" id="KW-0963">Cytoplasm</keyword>
<feature type="active site" description="Proton donor" evidence="14">
    <location>
        <position position="180"/>
    </location>
</feature>
<organism evidence="17">
    <name type="scientific">Arion vulgaris</name>
    <dbReference type="NCBI Taxonomy" id="1028688"/>
    <lineage>
        <taxon>Eukaryota</taxon>
        <taxon>Metazoa</taxon>
        <taxon>Spiralia</taxon>
        <taxon>Lophotrochozoa</taxon>
        <taxon>Mollusca</taxon>
        <taxon>Gastropoda</taxon>
        <taxon>Heterobranchia</taxon>
        <taxon>Euthyneura</taxon>
        <taxon>Panpulmonata</taxon>
        <taxon>Eupulmonata</taxon>
        <taxon>Stylommatophora</taxon>
        <taxon>Helicina</taxon>
        <taxon>Arionoidea</taxon>
        <taxon>Arionidae</taxon>
        <taxon>Arion</taxon>
    </lineage>
</organism>
<sequence length="346" mass="38155">MTSETKITSDDFGVTSEGQKVTRYTLSNSHGLVVKIIDFGGVITEINVPDKNGKLNDINLGFDTFQEYEVNRPHFGALIGRVANRIAGAQFILDGQTYDLFVNNGPNCLHGGKVGFDRRQWQSSVKDNKLVLKYVSLDGEENFPGELNVTVVYTLDDNNALTIDYSATTTKTTPINLTNHSYFNLAGHDAGHINDHVITIPAESYLPLDQYSIPTGEIKAVSGNEYDLRTPVSLGDRLNKVPGGIGFDNNFCLNNNGQLKLAARVEHPPSGRYMEISTTVPGIQFYTAYYLTNVTGKGGVAYERFGAFCLEAQHYPDSVHQPSFPNSYLHPGETYTQKTVHKFGVL</sequence>
<evidence type="ECO:0000313" key="17">
    <source>
        <dbReference type="EMBL" id="CEK78026.1"/>
    </source>
</evidence>
<protein>
    <recommendedName>
        <fullName evidence="13">Aldose 1-epimerase</fullName>
        <ecNumber evidence="13">5.1.3.3</ecNumber>
    </recommendedName>
</protein>
<dbReference type="CDD" id="cd09019">
    <property type="entry name" value="galactose_mutarotase_like"/>
    <property type="match status" value="1"/>
</dbReference>
<comment type="function">
    <text evidence="12">Mutarotase that catalyzes the interconversion of beta-D-galactose and alpha-D-galactose during galactose metabolism. Beta-D-galactose is metabolized in the liver into glucose 1-phosphate, the primary metabolic fuel, by the action of four enzymes that constitute the Leloir pathway: GALM, GALK1 (galactokinase), GALT (galactose-1-phosphate uridylyltransferase) and GALE (UDP-galactose-4'-epimerase). Involved in the maintenance of the equilibrium between the beta- and alpha-anomers of galactose, therefore ensuring a sufficient supply of the alpha-anomer for GALK1. Also active on D-glucose although shows a preference for galactose over glucose.</text>
</comment>
<dbReference type="UniPathway" id="UPA00214"/>
<dbReference type="Gene3D" id="2.70.98.10">
    <property type="match status" value="1"/>
</dbReference>
<dbReference type="NCBIfam" id="NF008277">
    <property type="entry name" value="PRK11055.1"/>
    <property type="match status" value="1"/>
</dbReference>
<dbReference type="GO" id="GO:0004034">
    <property type="term" value="F:aldose 1-epimerase activity"/>
    <property type="evidence" value="ECO:0007669"/>
    <property type="project" value="UniProtKB-EC"/>
</dbReference>
<dbReference type="InterPro" id="IPR014718">
    <property type="entry name" value="GH-type_carb-bd"/>
</dbReference>
<comment type="pathway">
    <text evidence="4">Carbohydrate metabolism; galactose metabolism.</text>
</comment>
<dbReference type="InterPro" id="IPR018052">
    <property type="entry name" value="Ald1_epimerase_CS"/>
</dbReference>
<feature type="active site" description="Proton acceptor" evidence="14">
    <location>
        <position position="311"/>
    </location>
</feature>
<dbReference type="SUPFAM" id="SSF74650">
    <property type="entry name" value="Galactose mutarotase-like"/>
    <property type="match status" value="1"/>
</dbReference>
<evidence type="ECO:0000256" key="3">
    <source>
        <dbReference type="ARBA" id="ARBA00004496"/>
    </source>
</evidence>
<reference evidence="17" key="1">
    <citation type="submission" date="2014-12" db="EMBL/GenBank/DDBJ databases">
        <title>Insight into the proteome of Arion vulgaris.</title>
        <authorList>
            <person name="Aradska J."/>
            <person name="Bulat T."/>
            <person name="Smidak R."/>
            <person name="Sarate P."/>
            <person name="Gangsoo J."/>
            <person name="Sialana F."/>
            <person name="Bilban M."/>
            <person name="Lubec G."/>
        </authorList>
    </citation>
    <scope>NUCLEOTIDE SEQUENCE</scope>
    <source>
        <tissue evidence="17">Skin</tissue>
    </source>
</reference>
<feature type="binding site" evidence="16">
    <location>
        <begin position="84"/>
        <end position="85"/>
    </location>
    <ligand>
        <name>beta-D-galactose</name>
        <dbReference type="ChEBI" id="CHEBI:27667"/>
    </ligand>
</feature>
<evidence type="ECO:0000256" key="1">
    <source>
        <dbReference type="ARBA" id="ARBA00001614"/>
    </source>
</evidence>
<dbReference type="AlphaFoldDB" id="A0A0B7ADB9"/>
<evidence type="ECO:0000256" key="7">
    <source>
        <dbReference type="ARBA" id="ARBA00011245"/>
    </source>
</evidence>
<evidence type="ECO:0000256" key="13">
    <source>
        <dbReference type="PIRNR" id="PIRNR005096"/>
    </source>
</evidence>
<dbReference type="InterPro" id="IPR015443">
    <property type="entry name" value="Aldose_1-epimerase"/>
</dbReference>
<feature type="binding site" evidence="15">
    <location>
        <position position="248"/>
    </location>
    <ligand>
        <name>beta-D-galactose</name>
        <dbReference type="ChEBI" id="CHEBI:27667"/>
    </ligand>
</feature>
<dbReference type="InterPro" id="IPR011013">
    <property type="entry name" value="Gal_mutarotase_sf_dom"/>
</dbReference>
<dbReference type="PIRSF" id="PIRSF005096">
    <property type="entry name" value="GALM"/>
    <property type="match status" value="1"/>
</dbReference>
<dbReference type="EMBL" id="HACG01031161">
    <property type="protein sequence ID" value="CEK78026.1"/>
    <property type="molecule type" value="Transcribed_RNA"/>
</dbReference>
<evidence type="ECO:0000256" key="16">
    <source>
        <dbReference type="PIRSR" id="PIRSR005096-3"/>
    </source>
</evidence>
<keyword evidence="11 13" id="KW-0119">Carbohydrate metabolism</keyword>
<dbReference type="InterPro" id="IPR008183">
    <property type="entry name" value="Aldose_1/G6P_1-epimerase"/>
</dbReference>
<dbReference type="PROSITE" id="PS00545">
    <property type="entry name" value="ALDOSE_1_EPIMERASE"/>
    <property type="match status" value="1"/>
</dbReference>
<comment type="subunit">
    <text evidence="7">Monomer.</text>
</comment>
<evidence type="ECO:0000256" key="9">
    <source>
        <dbReference type="ARBA" id="ARBA00022553"/>
    </source>
</evidence>
<comment type="catalytic activity">
    <reaction evidence="2">
        <text>alpha-D-galactose = beta-D-galactose</text>
        <dbReference type="Rhea" id="RHEA:28675"/>
        <dbReference type="ChEBI" id="CHEBI:27667"/>
        <dbReference type="ChEBI" id="CHEBI:28061"/>
        <dbReference type="EC" id="5.1.3.3"/>
    </reaction>
    <physiologicalReaction direction="right-to-left" evidence="2">
        <dbReference type="Rhea" id="RHEA:28677"/>
    </physiologicalReaction>
</comment>
<dbReference type="GO" id="GO:0005737">
    <property type="term" value="C:cytoplasm"/>
    <property type="evidence" value="ECO:0007669"/>
    <property type="project" value="UniProtKB-SubCell"/>
</dbReference>
<evidence type="ECO:0000256" key="4">
    <source>
        <dbReference type="ARBA" id="ARBA00004947"/>
    </source>
</evidence>
<evidence type="ECO:0000256" key="15">
    <source>
        <dbReference type="PIRSR" id="PIRSR005096-2"/>
    </source>
</evidence>
<comment type="pathway">
    <text evidence="5 13">Carbohydrate metabolism; hexose metabolism.</text>
</comment>
<comment type="subcellular location">
    <subcellularLocation>
        <location evidence="3">Cytoplasm</location>
    </subcellularLocation>
</comment>
<evidence type="ECO:0000256" key="10">
    <source>
        <dbReference type="ARBA" id="ARBA00023235"/>
    </source>
</evidence>
<evidence type="ECO:0000256" key="8">
    <source>
        <dbReference type="ARBA" id="ARBA00022490"/>
    </source>
</evidence>